<evidence type="ECO:0000313" key="2">
    <source>
        <dbReference type="Proteomes" id="UP000235584"/>
    </source>
</evidence>
<dbReference type="RefSeq" id="WP_102242144.1">
    <property type="nucleotide sequence ID" value="NZ_CP025704.1"/>
</dbReference>
<reference evidence="1 2" key="1">
    <citation type="submission" date="2018-01" db="EMBL/GenBank/DDBJ databases">
        <title>Complete genome sequence of Bacteriovorax stolpii DSM12778.</title>
        <authorList>
            <person name="Tang B."/>
            <person name="Chang J."/>
        </authorList>
    </citation>
    <scope>NUCLEOTIDE SEQUENCE [LARGE SCALE GENOMIC DNA]</scope>
    <source>
        <strain evidence="1 2">DSM 12778</strain>
    </source>
</reference>
<dbReference type="AlphaFoldDB" id="A0A2K9NMV4"/>
<accession>A0A2K9NMV4</accession>
<name>A0A2K9NMV4_BACTC</name>
<dbReference type="KEGG" id="bsto:C0V70_01755"/>
<proteinExistence type="predicted"/>
<sequence length="107" mass="11692">MKSFIAIVSLFALITAQAATVSAKALLGIESRIEMQREALKEKLNNFDTDDITEGKIVAAIVNSVEEKLAQAEEGLNSIASDEQLTEENVDAINKILDESEKLIEEI</sequence>
<keyword evidence="2" id="KW-1185">Reference proteome</keyword>
<gene>
    <name evidence="1" type="ORF">C0V70_01755</name>
</gene>
<evidence type="ECO:0000313" key="1">
    <source>
        <dbReference type="EMBL" id="AUN96849.1"/>
    </source>
</evidence>
<protein>
    <submittedName>
        <fullName evidence="1">Uncharacterized protein</fullName>
    </submittedName>
</protein>
<dbReference type="EMBL" id="CP025704">
    <property type="protein sequence ID" value="AUN96849.1"/>
    <property type="molecule type" value="Genomic_DNA"/>
</dbReference>
<organism evidence="1 2">
    <name type="scientific">Bacteriovorax stolpii</name>
    <name type="common">Bdellovibrio stolpii</name>
    <dbReference type="NCBI Taxonomy" id="960"/>
    <lineage>
        <taxon>Bacteria</taxon>
        <taxon>Pseudomonadati</taxon>
        <taxon>Bdellovibrionota</taxon>
        <taxon>Bacteriovoracia</taxon>
        <taxon>Bacteriovoracales</taxon>
        <taxon>Bacteriovoracaceae</taxon>
        <taxon>Bacteriovorax</taxon>
    </lineage>
</organism>
<dbReference type="Proteomes" id="UP000235584">
    <property type="component" value="Chromosome"/>
</dbReference>